<evidence type="ECO:0000313" key="2">
    <source>
        <dbReference type="EMBL" id="OGE88455.1"/>
    </source>
</evidence>
<dbReference type="PANTHER" id="PTHR30093">
    <property type="entry name" value="GENERAL SECRETION PATHWAY PROTEIN G"/>
    <property type="match status" value="1"/>
</dbReference>
<proteinExistence type="predicted"/>
<name>A0A1F5PF01_9BACT</name>
<sequence>MRERRKLGFTLIELLVVISIIGVMAGIIIVATAGVRGRARDVKRKSDLAQIGRVLYASACYIPNSGAGDYDLQDLVPELTARYPQYAQYSSFLPRDPKTGTATATNYRYQYSSDGHCAIYTNLENENEPVTLTVLIAPSATGGTGTLRAQSSGPNGTEIYYQIAK</sequence>
<organism evidence="2 3">
    <name type="scientific">Candidatus Doudnabacteria bacterium RIFCSPHIGHO2_01_FULL_50_11</name>
    <dbReference type="NCBI Taxonomy" id="1817828"/>
    <lineage>
        <taxon>Bacteria</taxon>
        <taxon>Candidatus Doudnaibacteriota</taxon>
    </lineage>
</organism>
<feature type="transmembrane region" description="Helical" evidence="1">
    <location>
        <begin position="12"/>
        <end position="35"/>
    </location>
</feature>
<dbReference type="SUPFAM" id="SSF54523">
    <property type="entry name" value="Pili subunits"/>
    <property type="match status" value="1"/>
</dbReference>
<dbReference type="AlphaFoldDB" id="A0A1F5PF01"/>
<accession>A0A1F5PF01</accession>
<dbReference type="NCBIfam" id="TIGR02532">
    <property type="entry name" value="IV_pilin_GFxxxE"/>
    <property type="match status" value="1"/>
</dbReference>
<gene>
    <name evidence="2" type="ORF">A2722_00950</name>
</gene>
<protein>
    <recommendedName>
        <fullName evidence="4">Type II secretion system protein GspG C-terminal domain-containing protein</fullName>
    </recommendedName>
</protein>
<keyword evidence="1" id="KW-0812">Transmembrane</keyword>
<dbReference type="InterPro" id="IPR012902">
    <property type="entry name" value="N_methyl_site"/>
</dbReference>
<comment type="caution">
    <text evidence="2">The sequence shown here is derived from an EMBL/GenBank/DDBJ whole genome shotgun (WGS) entry which is preliminary data.</text>
</comment>
<reference evidence="2 3" key="1">
    <citation type="journal article" date="2016" name="Nat. Commun.">
        <title>Thousands of microbial genomes shed light on interconnected biogeochemical processes in an aquifer system.</title>
        <authorList>
            <person name="Anantharaman K."/>
            <person name="Brown C.T."/>
            <person name="Hug L.A."/>
            <person name="Sharon I."/>
            <person name="Castelle C.J."/>
            <person name="Probst A.J."/>
            <person name="Thomas B.C."/>
            <person name="Singh A."/>
            <person name="Wilkins M.J."/>
            <person name="Karaoz U."/>
            <person name="Brodie E.L."/>
            <person name="Williams K.H."/>
            <person name="Hubbard S.S."/>
            <person name="Banfield J.F."/>
        </authorList>
    </citation>
    <scope>NUCLEOTIDE SEQUENCE [LARGE SCALE GENOMIC DNA]</scope>
</reference>
<dbReference type="InterPro" id="IPR045584">
    <property type="entry name" value="Pilin-like"/>
</dbReference>
<evidence type="ECO:0000313" key="3">
    <source>
        <dbReference type="Proteomes" id="UP000178377"/>
    </source>
</evidence>
<evidence type="ECO:0000256" key="1">
    <source>
        <dbReference type="SAM" id="Phobius"/>
    </source>
</evidence>
<dbReference type="Gene3D" id="3.30.700.10">
    <property type="entry name" value="Glycoprotein, Type 4 Pilin"/>
    <property type="match status" value="1"/>
</dbReference>
<keyword evidence="1" id="KW-1133">Transmembrane helix</keyword>
<evidence type="ECO:0008006" key="4">
    <source>
        <dbReference type="Google" id="ProtNLM"/>
    </source>
</evidence>
<dbReference type="STRING" id="1817828.A2722_00950"/>
<keyword evidence="1" id="KW-0472">Membrane</keyword>
<dbReference type="Proteomes" id="UP000178377">
    <property type="component" value="Unassembled WGS sequence"/>
</dbReference>
<dbReference type="EMBL" id="MFEO01000033">
    <property type="protein sequence ID" value="OGE88455.1"/>
    <property type="molecule type" value="Genomic_DNA"/>
</dbReference>
<dbReference type="Pfam" id="PF07963">
    <property type="entry name" value="N_methyl"/>
    <property type="match status" value="1"/>
</dbReference>